<feature type="domain" description="Methyltransferase" evidence="4">
    <location>
        <begin position="38"/>
        <end position="132"/>
    </location>
</feature>
<organism evidence="5 6">
    <name type="scientific">Pseudoalteromonas obscura</name>
    <dbReference type="NCBI Taxonomy" id="3048491"/>
    <lineage>
        <taxon>Bacteria</taxon>
        <taxon>Pseudomonadati</taxon>
        <taxon>Pseudomonadota</taxon>
        <taxon>Gammaproteobacteria</taxon>
        <taxon>Alteromonadales</taxon>
        <taxon>Pseudoalteromonadaceae</taxon>
        <taxon>Pseudoalteromonas</taxon>
    </lineage>
</organism>
<dbReference type="RefSeq" id="WP_284138806.1">
    <property type="nucleotide sequence ID" value="NZ_JASJUT010000018.1"/>
</dbReference>
<comment type="caution">
    <text evidence="5">The sequence shown here is derived from an EMBL/GenBank/DDBJ whole genome shotgun (WGS) entry which is preliminary data.</text>
</comment>
<keyword evidence="6" id="KW-1185">Reference proteome</keyword>
<evidence type="ECO:0000313" key="5">
    <source>
        <dbReference type="EMBL" id="MDK2598417.1"/>
    </source>
</evidence>
<keyword evidence="3" id="KW-0949">S-adenosyl-L-methionine</keyword>
<dbReference type="PANTHER" id="PTHR43464">
    <property type="entry name" value="METHYLTRANSFERASE"/>
    <property type="match status" value="1"/>
</dbReference>
<dbReference type="InterPro" id="IPR041698">
    <property type="entry name" value="Methyltransf_25"/>
</dbReference>
<dbReference type="SUPFAM" id="SSF53335">
    <property type="entry name" value="S-adenosyl-L-methionine-dependent methyltransferases"/>
    <property type="match status" value="1"/>
</dbReference>
<dbReference type="Pfam" id="PF13649">
    <property type="entry name" value="Methyltransf_25"/>
    <property type="match status" value="1"/>
</dbReference>
<evidence type="ECO:0000256" key="3">
    <source>
        <dbReference type="ARBA" id="ARBA00022691"/>
    </source>
</evidence>
<dbReference type="PANTHER" id="PTHR43464:SF19">
    <property type="entry name" value="UBIQUINONE BIOSYNTHESIS O-METHYLTRANSFERASE, MITOCHONDRIAL"/>
    <property type="match status" value="1"/>
</dbReference>
<keyword evidence="1 5" id="KW-0489">Methyltransferase</keyword>
<dbReference type="EMBL" id="JASJUT010000018">
    <property type="protein sequence ID" value="MDK2598417.1"/>
    <property type="molecule type" value="Genomic_DNA"/>
</dbReference>
<dbReference type="GO" id="GO:0008168">
    <property type="term" value="F:methyltransferase activity"/>
    <property type="evidence" value="ECO:0007669"/>
    <property type="project" value="UniProtKB-KW"/>
</dbReference>
<dbReference type="InterPro" id="IPR029063">
    <property type="entry name" value="SAM-dependent_MTases_sf"/>
</dbReference>
<accession>A0ABT7ETP0</accession>
<evidence type="ECO:0000313" key="6">
    <source>
        <dbReference type="Proteomes" id="UP001231915"/>
    </source>
</evidence>
<evidence type="ECO:0000256" key="1">
    <source>
        <dbReference type="ARBA" id="ARBA00022603"/>
    </source>
</evidence>
<evidence type="ECO:0000256" key="2">
    <source>
        <dbReference type="ARBA" id="ARBA00022679"/>
    </source>
</evidence>
<gene>
    <name evidence="5" type="ORF">QNM18_25515</name>
</gene>
<keyword evidence="2 5" id="KW-0808">Transferase</keyword>
<protein>
    <submittedName>
        <fullName evidence="5">Class I SAM-dependent methyltransferase</fullName>
        <ecNumber evidence="5">2.1.1.-</ecNumber>
    </submittedName>
</protein>
<dbReference type="EC" id="2.1.1.-" evidence="5"/>
<sequence>MASWESIYQAGKQLNRYPFSDIVSLIFQMKRDNPALKVLELGCGAGNNVVFMASESVTCAAIDCSKSAIDFAQARLSERNLNADLKVGCFTDLPWPDECFDLVIDRSALNCVPKPQIEVALQQVLRVLRPKGRLFSQMYADSHPAHNSALNATSEFTTGFRYEGYQDIDGLYFASEKDVTLLFDGFEKVNIALSTSQTLSGNILSAQWSISAFKPDTDQVG</sequence>
<dbReference type="Gene3D" id="3.40.50.150">
    <property type="entry name" value="Vaccinia Virus protein VP39"/>
    <property type="match status" value="1"/>
</dbReference>
<name>A0ABT7ETP0_9GAMM</name>
<dbReference type="Proteomes" id="UP001231915">
    <property type="component" value="Unassembled WGS sequence"/>
</dbReference>
<dbReference type="GO" id="GO:0032259">
    <property type="term" value="P:methylation"/>
    <property type="evidence" value="ECO:0007669"/>
    <property type="project" value="UniProtKB-KW"/>
</dbReference>
<reference evidence="5 6" key="1">
    <citation type="submission" date="2023-05" db="EMBL/GenBank/DDBJ databases">
        <title>Pseudoalteromonas ardens sp. nov., Pseudoalteromonas obscura sp. nov., and Pseudoalteromonas umbrosa sp. nov., isolated from the coral Montipora capitata.</title>
        <authorList>
            <person name="Thomas E.M."/>
            <person name="Smith E.M."/>
            <person name="Papke E."/>
            <person name="Shlafstein M.D."/>
            <person name="Oline D.K."/>
            <person name="Videau P."/>
            <person name="Saw J.H."/>
            <person name="Strangman W.K."/>
            <person name="Ushijima B."/>
        </authorList>
    </citation>
    <scope>NUCLEOTIDE SEQUENCE [LARGE SCALE GENOMIC DNA]</scope>
    <source>
        <strain evidence="5 6">P94</strain>
    </source>
</reference>
<dbReference type="CDD" id="cd02440">
    <property type="entry name" value="AdoMet_MTases"/>
    <property type="match status" value="1"/>
</dbReference>
<evidence type="ECO:0000259" key="4">
    <source>
        <dbReference type="Pfam" id="PF13649"/>
    </source>
</evidence>
<proteinExistence type="predicted"/>